<dbReference type="Gene3D" id="3.30.1330.30">
    <property type="match status" value="1"/>
</dbReference>
<dbReference type="RefSeq" id="WP_279369233.1">
    <property type="nucleotide sequence ID" value="NZ_JAMWFV010000239.1"/>
</dbReference>
<comment type="caution">
    <text evidence="2">The sequence shown here is derived from an EMBL/GenBank/DDBJ whole genome shotgun (WGS) entry which is preliminary data.</text>
</comment>
<dbReference type="SUPFAM" id="SSF55315">
    <property type="entry name" value="L30e-like"/>
    <property type="match status" value="1"/>
</dbReference>
<dbReference type="InterPro" id="IPR013123">
    <property type="entry name" value="SpoU_subst-bd"/>
</dbReference>
<reference evidence="2" key="1">
    <citation type="submission" date="2022-06" db="EMBL/GenBank/DDBJ databases">
        <title>Lactococcus from bovine mastitis in China.</title>
        <authorList>
            <person name="Lin Y."/>
            <person name="Han B."/>
        </authorList>
    </citation>
    <scope>NUCLEOTIDE SEQUENCE</scope>
    <source>
        <strain evidence="2">Ningxia-I-26</strain>
    </source>
</reference>
<dbReference type="GO" id="GO:0008168">
    <property type="term" value="F:methyltransferase activity"/>
    <property type="evidence" value="ECO:0007669"/>
    <property type="project" value="InterPro"/>
</dbReference>
<dbReference type="Proteomes" id="UP001153199">
    <property type="component" value="Unassembled WGS sequence"/>
</dbReference>
<evidence type="ECO:0000313" key="3">
    <source>
        <dbReference type="Proteomes" id="UP001153199"/>
    </source>
</evidence>
<evidence type="ECO:0000313" key="2">
    <source>
        <dbReference type="EMBL" id="MDG6146442.1"/>
    </source>
</evidence>
<dbReference type="InterPro" id="IPR029064">
    <property type="entry name" value="Ribosomal_eL30-like_sf"/>
</dbReference>
<feature type="non-terminal residue" evidence="2">
    <location>
        <position position="74"/>
    </location>
</feature>
<sequence length="74" mass="8439">EAPEERICGIYVAQSAENEMLQVCREKLENLSYELVSDEVFAKMSDTVTPQGILCLVRQLNYNLAFLLKKSIKN</sequence>
<proteinExistence type="predicted"/>
<dbReference type="AlphaFoldDB" id="A0A9X4SG63"/>
<gene>
    <name evidence="2" type="ORF">NF717_12435</name>
</gene>
<protein>
    <recommendedName>
        <fullName evidence="1">RNA 2-O ribose methyltransferase substrate binding domain-containing protein</fullName>
    </recommendedName>
</protein>
<keyword evidence="3" id="KW-1185">Reference proteome</keyword>
<organism evidence="2 3">
    <name type="scientific">Lactococcus formosensis</name>
    <dbReference type="NCBI Taxonomy" id="1281486"/>
    <lineage>
        <taxon>Bacteria</taxon>
        <taxon>Bacillati</taxon>
        <taxon>Bacillota</taxon>
        <taxon>Bacilli</taxon>
        <taxon>Lactobacillales</taxon>
        <taxon>Streptococcaceae</taxon>
        <taxon>Lactococcus</taxon>
    </lineage>
</organism>
<feature type="domain" description="RNA 2-O ribose methyltransferase substrate binding" evidence="1">
    <location>
        <begin position="7"/>
        <end position="62"/>
    </location>
</feature>
<accession>A0A9X4SG63</accession>
<name>A0A9X4SG63_9LACT</name>
<evidence type="ECO:0000259" key="1">
    <source>
        <dbReference type="Pfam" id="PF08032"/>
    </source>
</evidence>
<dbReference type="Pfam" id="PF08032">
    <property type="entry name" value="SpoU_sub_bind"/>
    <property type="match status" value="1"/>
</dbReference>
<feature type="non-terminal residue" evidence="2">
    <location>
        <position position="1"/>
    </location>
</feature>
<dbReference type="EMBL" id="JAMWFV010000239">
    <property type="protein sequence ID" value="MDG6146442.1"/>
    <property type="molecule type" value="Genomic_DNA"/>
</dbReference>